<accession>A0ABQ0ITV7</accession>
<organism evidence="5 6">
    <name type="scientific">Gordonia paraffinivorans NBRC 108238</name>
    <dbReference type="NCBI Taxonomy" id="1223543"/>
    <lineage>
        <taxon>Bacteria</taxon>
        <taxon>Bacillati</taxon>
        <taxon>Actinomycetota</taxon>
        <taxon>Actinomycetes</taxon>
        <taxon>Mycobacteriales</taxon>
        <taxon>Gordoniaceae</taxon>
        <taxon>Gordonia</taxon>
    </lineage>
</organism>
<dbReference type="PANTHER" id="PTHR43788:SF6">
    <property type="entry name" value="DNA HELICASE B"/>
    <property type="match status" value="1"/>
</dbReference>
<feature type="domain" description="AAA+ ATPase" evidence="4">
    <location>
        <begin position="626"/>
        <end position="768"/>
    </location>
</feature>
<reference evidence="5 6" key="1">
    <citation type="submission" date="2013-02" db="EMBL/GenBank/DDBJ databases">
        <title>Whole genome shotgun sequence of Gordonia paraffinivorans NBRC 108238.</title>
        <authorList>
            <person name="Isaki-Nakamura S."/>
            <person name="Hosoyama A."/>
            <person name="Tsuchikane K."/>
            <person name="Ando Y."/>
            <person name="Baba S."/>
            <person name="Ohji S."/>
            <person name="Hamada M."/>
            <person name="Tamura T."/>
            <person name="Yamazoe A."/>
            <person name="Yamazaki S."/>
            <person name="Fujita N."/>
        </authorList>
    </citation>
    <scope>NUCLEOTIDE SEQUENCE [LARGE SCALE GENOMIC DNA]</scope>
    <source>
        <strain evidence="5 6">NBRC 108238</strain>
    </source>
</reference>
<dbReference type="InterPro" id="IPR050534">
    <property type="entry name" value="Coronavir_polyprotein_1ab"/>
</dbReference>
<dbReference type="Pfam" id="PF13604">
    <property type="entry name" value="AAA_30"/>
    <property type="match status" value="1"/>
</dbReference>
<evidence type="ECO:0000313" key="5">
    <source>
        <dbReference type="EMBL" id="GAC86271.1"/>
    </source>
</evidence>
<dbReference type="SMART" id="SM00382">
    <property type="entry name" value="AAA"/>
    <property type="match status" value="1"/>
</dbReference>
<dbReference type="Proteomes" id="UP000035021">
    <property type="component" value="Unassembled WGS sequence"/>
</dbReference>
<dbReference type="Gene3D" id="3.40.50.300">
    <property type="entry name" value="P-loop containing nucleotide triphosphate hydrolases"/>
    <property type="match status" value="2"/>
</dbReference>
<keyword evidence="1" id="KW-0547">Nucleotide-binding</keyword>
<keyword evidence="2" id="KW-0067">ATP-binding</keyword>
<dbReference type="InterPro" id="IPR027417">
    <property type="entry name" value="P-loop_NTPase"/>
</dbReference>
<gene>
    <name evidence="5" type="ORF">GP2_069_00020</name>
</gene>
<dbReference type="InterPro" id="IPR003593">
    <property type="entry name" value="AAA+_ATPase"/>
</dbReference>
<evidence type="ECO:0000256" key="1">
    <source>
        <dbReference type="ARBA" id="ARBA00022741"/>
    </source>
</evidence>
<dbReference type="EMBL" id="BAOQ01000069">
    <property type="protein sequence ID" value="GAC86271.1"/>
    <property type="molecule type" value="Genomic_DNA"/>
</dbReference>
<keyword evidence="6" id="KW-1185">Reference proteome</keyword>
<sequence>MSRIQHLSMRVPWRDRPWDQFVCDDPLGNSSCTLLTGIGKSRDDAFEVAHSGAAVDSLDQGRLPCLSERGMFMSPLGYSVVKQHPFRHNPALRGSLLDSTVSLPGYAFEAVPFRWMNRQSLQDEVGHERVPGFDQNAEDAADAALSYSPPWVMDADNQRAILDAFFEPVVEGDSLVFIYVKHSPLQEERPDRLLVGAARVLRMTPPPKWNQAGTPPFESLMWETIVEHSLRHDMRDGFLLPYQQLIPLLDAGVDIDSALAWAPEGRTVEFSYVTEHLSDDAAIEALTSLQAAGQGMQELGVEMPEAGLDWLQTQIERLWQLRGPTPGLPGVLRVIGVQQPYVASRAILTECADDLDPWQLLDTVFADPGRAAESLRTHIGPIQARIWNKLPNERRTVLRLLSGMDISPAQIQMLMDGATEVELECEELLSNPYFAATCTYGQPDHIPFTTIDRALFPPTHVRWQPPAREEIELDGHLDRRRIEALLTDVLERQGRAGDTVVPEGEALDLANQVPLAQPPNLTATIISGLDLDHDGIADWEQWSPIRGVSLADGTPAYKLVRFDTVADEIRRWVADQQARDRHGAIPDARGVLDRALSANRTVSDEVDALEDRARAEKAAGLSALHDAPLSVLIGPAGTGKTTLLRALVDHTGLPADRVLLLAPTGKAKVQLETKVGMPAKTLASFLATTDRYDGDTGRYLLWGQDKPRHHYALVIIDEASMLTEEMLAATLDALANVSRLILVGDPRQLPPIGAGRPFVDLVNTLRPKNFDTWIRVAPGYVELQIPRRQLADGRHGRRHDLELAAWFGDNTRGAADDDIWTELATTPDLPTIRYVQWGTRTAVETLTDELDRHLGLSDTDDPARAFAQTYGGVVDGQYLNWNVGAGERAEDWQILTPTRSRAFGTVEINRHIKRTYRGGDTAWAQRNASSNIPRPIGPELIVRGDKVMQTTNKRMKAWPKDGAMNYVANGEIGVGIGYVTPARKTPKNKLSLKVEFSSQPGYQYSYWPSDSDDPPLELAWAVTVHKSQGSEFKITFLILPARARVSRELMYTALTRQQDKVVILHEGTLADLRELAHPLRSETARRLTDLFEAPQPVTLDMRGHARRFDRTLMHVSANGIAMASKNEVIISGLLDRLAPGRWAYEQPLTGRDGRVVLPDFTITTGNGRTVYWEHAGMLDLPDYARKWELKKTWYADNGILPHDQGGGPNGTLLWTDDRNGADAQAWLQIAGEVLGTEPAATTDGHGRPGAGLLRRVAKKSVPKRSRLPRG</sequence>
<dbReference type="RefSeq" id="WP_006902562.1">
    <property type="nucleotide sequence ID" value="NZ_BAOQ01000069.1"/>
</dbReference>
<comment type="caution">
    <text evidence="5">The sequence shown here is derived from an EMBL/GenBank/DDBJ whole genome shotgun (WGS) entry which is preliminary data.</text>
</comment>
<dbReference type="InterPro" id="IPR027785">
    <property type="entry name" value="UvrD-like_helicase_C"/>
</dbReference>
<proteinExistence type="predicted"/>
<evidence type="ECO:0000259" key="4">
    <source>
        <dbReference type="SMART" id="SM00382"/>
    </source>
</evidence>
<evidence type="ECO:0000313" key="6">
    <source>
        <dbReference type="Proteomes" id="UP000035021"/>
    </source>
</evidence>
<dbReference type="CDD" id="cd17933">
    <property type="entry name" value="DEXSc_RecD-like"/>
    <property type="match status" value="1"/>
</dbReference>
<protein>
    <recommendedName>
        <fullName evidence="4">AAA+ ATPase domain-containing protein</fullName>
    </recommendedName>
</protein>
<feature type="coiled-coil region" evidence="3">
    <location>
        <begin position="592"/>
        <end position="619"/>
    </location>
</feature>
<dbReference type="PANTHER" id="PTHR43788">
    <property type="entry name" value="DNA2/NAM7 HELICASE FAMILY MEMBER"/>
    <property type="match status" value="1"/>
</dbReference>
<keyword evidence="3" id="KW-0175">Coiled coil</keyword>
<dbReference type="SUPFAM" id="SSF52540">
    <property type="entry name" value="P-loop containing nucleoside triphosphate hydrolases"/>
    <property type="match status" value="1"/>
</dbReference>
<evidence type="ECO:0000256" key="2">
    <source>
        <dbReference type="ARBA" id="ARBA00022840"/>
    </source>
</evidence>
<name>A0ABQ0ITV7_9ACTN</name>
<dbReference type="CDD" id="cd18809">
    <property type="entry name" value="SF1_C_RecD"/>
    <property type="match status" value="1"/>
</dbReference>
<dbReference type="Gene3D" id="2.30.30.940">
    <property type="match status" value="1"/>
</dbReference>
<evidence type="ECO:0000256" key="3">
    <source>
        <dbReference type="SAM" id="Coils"/>
    </source>
</evidence>
<dbReference type="Pfam" id="PF13538">
    <property type="entry name" value="UvrD_C_2"/>
    <property type="match status" value="1"/>
</dbReference>